<keyword evidence="1" id="KW-1133">Transmembrane helix</keyword>
<dbReference type="AlphaFoldDB" id="A0A379TJN1"/>
<reference evidence="2 3" key="1">
    <citation type="submission" date="2018-06" db="EMBL/GenBank/DDBJ databases">
        <authorList>
            <consortium name="Pathogen Informatics"/>
            <person name="Doyle S."/>
        </authorList>
    </citation>
    <scope>NUCLEOTIDE SEQUENCE [LARGE SCALE GENOMIC DNA]</scope>
    <source>
        <strain evidence="2 3">NCTC8297</strain>
    </source>
</reference>
<evidence type="ECO:0000256" key="1">
    <source>
        <dbReference type="SAM" id="Phobius"/>
    </source>
</evidence>
<evidence type="ECO:0000313" key="3">
    <source>
        <dbReference type="Proteomes" id="UP000254741"/>
    </source>
</evidence>
<protein>
    <submittedName>
        <fullName evidence="2">Carbon starvation protein</fullName>
    </submittedName>
</protein>
<evidence type="ECO:0000313" key="2">
    <source>
        <dbReference type="EMBL" id="SUG49719.1"/>
    </source>
</evidence>
<keyword evidence="1" id="KW-0472">Membrane</keyword>
<name>A0A379TJN1_SALER</name>
<proteinExistence type="predicted"/>
<dbReference type="EMBL" id="UGXG01000002">
    <property type="protein sequence ID" value="SUG49719.1"/>
    <property type="molecule type" value="Genomic_DNA"/>
</dbReference>
<feature type="transmembrane region" description="Helical" evidence="1">
    <location>
        <begin position="12"/>
        <end position="28"/>
    </location>
</feature>
<accession>A0A379TJN1</accession>
<sequence length="53" mass="5990">MDTKKIFKHIPWVILGIIGAFCLSVVALRRGEHVSALWIVVASVSVYLVAYRY</sequence>
<dbReference type="Proteomes" id="UP000254741">
    <property type="component" value="Unassembled WGS sequence"/>
</dbReference>
<feature type="transmembrane region" description="Helical" evidence="1">
    <location>
        <begin position="34"/>
        <end position="51"/>
    </location>
</feature>
<gene>
    <name evidence="2" type="primary">cstA2_1</name>
    <name evidence="2" type="ORF">NCTC8297_05068</name>
</gene>
<keyword evidence="1" id="KW-0812">Transmembrane</keyword>
<organism evidence="2 3">
    <name type="scientific">Salmonella enterica subsp. arizonae</name>
    <dbReference type="NCBI Taxonomy" id="59203"/>
    <lineage>
        <taxon>Bacteria</taxon>
        <taxon>Pseudomonadati</taxon>
        <taxon>Pseudomonadota</taxon>
        <taxon>Gammaproteobacteria</taxon>
        <taxon>Enterobacterales</taxon>
        <taxon>Enterobacteriaceae</taxon>
        <taxon>Salmonella</taxon>
    </lineage>
</organism>